<dbReference type="SMART" id="SM00116">
    <property type="entry name" value="CBS"/>
    <property type="match status" value="2"/>
</dbReference>
<evidence type="ECO:0000256" key="7">
    <source>
        <dbReference type="ARBA" id="ARBA00023173"/>
    </source>
</evidence>
<dbReference type="InterPro" id="IPR046342">
    <property type="entry name" value="CBS_dom_sf"/>
</dbReference>
<evidence type="ECO:0000256" key="9">
    <source>
        <dbReference type="ARBA" id="ARBA00023303"/>
    </source>
</evidence>
<evidence type="ECO:0000256" key="10">
    <source>
        <dbReference type="PROSITE-ProRule" id="PRU00703"/>
    </source>
</evidence>
<dbReference type="Proteomes" id="UP000319976">
    <property type="component" value="Chromosome"/>
</dbReference>
<dbReference type="EMBL" id="CP036316">
    <property type="protein sequence ID" value="QDT63677.1"/>
    <property type="molecule type" value="Genomic_DNA"/>
</dbReference>
<feature type="domain" description="CBS" evidence="12">
    <location>
        <begin position="482"/>
        <end position="542"/>
    </location>
</feature>
<keyword evidence="4 11" id="KW-1133">Transmembrane helix</keyword>
<dbReference type="PANTHER" id="PTHR43427:SF6">
    <property type="entry name" value="CHLORIDE CHANNEL PROTEIN CLC-E"/>
    <property type="match status" value="1"/>
</dbReference>
<dbReference type="Pfam" id="PF00654">
    <property type="entry name" value="Voltage_CLC"/>
    <property type="match status" value="1"/>
</dbReference>
<evidence type="ECO:0000256" key="8">
    <source>
        <dbReference type="ARBA" id="ARBA00023214"/>
    </source>
</evidence>
<feature type="domain" description="CBS" evidence="12">
    <location>
        <begin position="549"/>
        <end position="607"/>
    </location>
</feature>
<feature type="transmembrane region" description="Helical" evidence="11">
    <location>
        <begin position="148"/>
        <end position="165"/>
    </location>
</feature>
<evidence type="ECO:0000256" key="11">
    <source>
        <dbReference type="SAM" id="Phobius"/>
    </source>
</evidence>
<evidence type="ECO:0000259" key="12">
    <source>
        <dbReference type="PROSITE" id="PS51371"/>
    </source>
</evidence>
<dbReference type="Pfam" id="PF00571">
    <property type="entry name" value="CBS"/>
    <property type="match status" value="2"/>
</dbReference>
<feature type="transmembrane region" description="Helical" evidence="11">
    <location>
        <begin position="397"/>
        <end position="422"/>
    </location>
</feature>
<organism evidence="13 14">
    <name type="scientific">Calycomorphotria hydatis</name>
    <dbReference type="NCBI Taxonomy" id="2528027"/>
    <lineage>
        <taxon>Bacteria</taxon>
        <taxon>Pseudomonadati</taxon>
        <taxon>Planctomycetota</taxon>
        <taxon>Planctomycetia</taxon>
        <taxon>Planctomycetales</taxon>
        <taxon>Planctomycetaceae</taxon>
        <taxon>Calycomorphotria</taxon>
    </lineage>
</organism>
<feature type="transmembrane region" description="Helical" evidence="11">
    <location>
        <begin position="119"/>
        <end position="136"/>
    </location>
</feature>
<feature type="transmembrane region" description="Helical" evidence="11">
    <location>
        <begin position="210"/>
        <end position="229"/>
    </location>
</feature>
<feature type="transmembrane region" description="Helical" evidence="11">
    <location>
        <begin position="77"/>
        <end position="98"/>
    </location>
</feature>
<keyword evidence="2" id="KW-0813">Transport</keyword>
<evidence type="ECO:0000256" key="4">
    <source>
        <dbReference type="ARBA" id="ARBA00022989"/>
    </source>
</evidence>
<dbReference type="InterPro" id="IPR000644">
    <property type="entry name" value="CBS_dom"/>
</dbReference>
<name>A0A517T5M8_9PLAN</name>
<keyword evidence="7" id="KW-0869">Chloride channel</keyword>
<dbReference type="KEGG" id="chya:V22_09010"/>
<comment type="subcellular location">
    <subcellularLocation>
        <location evidence="1">Membrane</location>
        <topology evidence="1">Multi-pass membrane protein</topology>
    </subcellularLocation>
</comment>
<dbReference type="Gene3D" id="1.10.3080.10">
    <property type="entry name" value="Clc chloride channel"/>
    <property type="match status" value="1"/>
</dbReference>
<keyword evidence="14" id="KW-1185">Reference proteome</keyword>
<keyword evidence="9" id="KW-0407">Ion channel</keyword>
<keyword evidence="3 11" id="KW-0812">Transmembrane</keyword>
<dbReference type="FunFam" id="1.10.3080.10:FF:000018">
    <property type="entry name" value="Chloride transporter, ClC family"/>
    <property type="match status" value="1"/>
</dbReference>
<protein>
    <submittedName>
        <fullName evidence="13">H(+)/Cl(-) exchange transporter ClcA</fullName>
    </submittedName>
</protein>
<evidence type="ECO:0000313" key="13">
    <source>
        <dbReference type="EMBL" id="QDT63677.1"/>
    </source>
</evidence>
<proteinExistence type="predicted"/>
<dbReference type="InterPro" id="IPR014743">
    <property type="entry name" value="Cl-channel_core"/>
</dbReference>
<evidence type="ECO:0000256" key="5">
    <source>
        <dbReference type="ARBA" id="ARBA00023065"/>
    </source>
</evidence>
<evidence type="ECO:0000256" key="3">
    <source>
        <dbReference type="ARBA" id="ARBA00022692"/>
    </source>
</evidence>
<dbReference type="SUPFAM" id="SSF54631">
    <property type="entry name" value="CBS-domain pair"/>
    <property type="match status" value="1"/>
</dbReference>
<dbReference type="PRINTS" id="PR00762">
    <property type="entry name" value="CLCHANNEL"/>
</dbReference>
<dbReference type="InterPro" id="IPR001807">
    <property type="entry name" value="ClC"/>
</dbReference>
<feature type="transmembrane region" description="Helical" evidence="11">
    <location>
        <begin position="172"/>
        <end position="190"/>
    </location>
</feature>
<feature type="transmembrane region" description="Helical" evidence="11">
    <location>
        <begin position="20"/>
        <end position="40"/>
    </location>
</feature>
<dbReference type="GO" id="GO:0005254">
    <property type="term" value="F:chloride channel activity"/>
    <property type="evidence" value="ECO:0007669"/>
    <property type="project" value="UniProtKB-KW"/>
</dbReference>
<sequence>MALLEHLARTFDLKTSWKWIFLATLVGIVAGLGAIAFHYLCQGIVFSALGSYAGFHPPEPAGEHIIFPEREHELNPWMLLAVVTAGGLVSGFLVYTFAPEAEGHGTDAAIESFHHRQGYMAWHIPIIKLLASAVTLGTGGSGGREGPIAQIGAGFGSVLATRLNLSKRDRRILLAAGIGAGVGSIFRAPLAGALFAAEILYKDSDVESDVLIPAAIAAIVGYTVFTQTLPEDVRFLPLFGPNLHHTTDTVLLFIPYVFLSLVLSVTGILYIKVFYGTTALFKKVPVPRVFRPAIGGALTGLIGIALYFGFHERSETLAVMATGYGTLQLALSNAVSVGIPLLLTVAFVKILTTSLTIGSGGSGGVFGPSMVIGGCLGGATGLLFQAAWPSVVTEPEAFAIVGMAGFFSGVARAPISTIVMVHELTGDYGLLPPTMLVSLLCFLLLRGRTIYEKQVKSRLDSPAHRGDFIVDVLEGLTVGEIYRRDQQIIKIPESMSLDDIVHRLAETHQHYFPVVDNDQNMIGVFSADDVRAYTFDETMWKLANARDVMVADFVSVSPSSDLNSALRRFTSRNLDELPVMDPENPKRLIGFVRRKEVIAAYNKRLMEHKKGLEE</sequence>
<dbReference type="PROSITE" id="PS51371">
    <property type="entry name" value="CBS"/>
    <property type="match status" value="2"/>
</dbReference>
<evidence type="ECO:0000313" key="14">
    <source>
        <dbReference type="Proteomes" id="UP000319976"/>
    </source>
</evidence>
<feature type="transmembrane region" description="Helical" evidence="11">
    <location>
        <begin position="290"/>
        <end position="310"/>
    </location>
</feature>
<accession>A0A517T5M8</accession>
<feature type="transmembrane region" description="Helical" evidence="11">
    <location>
        <begin position="364"/>
        <end position="385"/>
    </location>
</feature>
<reference evidence="13 14" key="1">
    <citation type="submission" date="2019-02" db="EMBL/GenBank/DDBJ databases">
        <title>Deep-cultivation of Planctomycetes and their phenomic and genomic characterization uncovers novel biology.</title>
        <authorList>
            <person name="Wiegand S."/>
            <person name="Jogler M."/>
            <person name="Boedeker C."/>
            <person name="Pinto D."/>
            <person name="Vollmers J."/>
            <person name="Rivas-Marin E."/>
            <person name="Kohn T."/>
            <person name="Peeters S.H."/>
            <person name="Heuer A."/>
            <person name="Rast P."/>
            <person name="Oberbeckmann S."/>
            <person name="Bunk B."/>
            <person name="Jeske O."/>
            <person name="Meyerdierks A."/>
            <person name="Storesund J.E."/>
            <person name="Kallscheuer N."/>
            <person name="Luecker S."/>
            <person name="Lage O.M."/>
            <person name="Pohl T."/>
            <person name="Merkel B.J."/>
            <person name="Hornburger P."/>
            <person name="Mueller R.-W."/>
            <person name="Bruemmer F."/>
            <person name="Labrenz M."/>
            <person name="Spormann A.M."/>
            <person name="Op den Camp H."/>
            <person name="Overmann J."/>
            <person name="Amann R."/>
            <person name="Jetten M.S.M."/>
            <person name="Mascher T."/>
            <person name="Medema M.H."/>
            <person name="Devos D.P."/>
            <person name="Kaster A.-K."/>
            <person name="Ovreas L."/>
            <person name="Rohde M."/>
            <person name="Galperin M.Y."/>
            <person name="Jogler C."/>
        </authorList>
    </citation>
    <scope>NUCLEOTIDE SEQUENCE [LARGE SCALE GENOMIC DNA]</scope>
    <source>
        <strain evidence="13 14">V22</strain>
    </source>
</reference>
<dbReference type="GO" id="GO:0034707">
    <property type="term" value="C:chloride channel complex"/>
    <property type="evidence" value="ECO:0007669"/>
    <property type="project" value="UniProtKB-KW"/>
</dbReference>
<dbReference type="Gene3D" id="3.10.580.10">
    <property type="entry name" value="CBS-domain"/>
    <property type="match status" value="1"/>
</dbReference>
<dbReference type="SUPFAM" id="SSF81340">
    <property type="entry name" value="Clc chloride channel"/>
    <property type="match status" value="1"/>
</dbReference>
<dbReference type="AlphaFoldDB" id="A0A517T5M8"/>
<dbReference type="CDD" id="cd00400">
    <property type="entry name" value="Voltage_gated_ClC"/>
    <property type="match status" value="1"/>
</dbReference>
<evidence type="ECO:0000256" key="1">
    <source>
        <dbReference type="ARBA" id="ARBA00004141"/>
    </source>
</evidence>
<feature type="transmembrane region" description="Helical" evidence="11">
    <location>
        <begin position="250"/>
        <end position="270"/>
    </location>
</feature>
<feature type="transmembrane region" description="Helical" evidence="11">
    <location>
        <begin position="428"/>
        <end position="445"/>
    </location>
</feature>
<evidence type="ECO:0000256" key="2">
    <source>
        <dbReference type="ARBA" id="ARBA00022448"/>
    </source>
</evidence>
<feature type="transmembrane region" description="Helical" evidence="11">
    <location>
        <begin position="331"/>
        <end position="352"/>
    </location>
</feature>
<dbReference type="PANTHER" id="PTHR43427">
    <property type="entry name" value="CHLORIDE CHANNEL PROTEIN CLC-E"/>
    <property type="match status" value="1"/>
</dbReference>
<gene>
    <name evidence="13" type="primary">clcA</name>
    <name evidence="13" type="ORF">V22_09010</name>
</gene>
<keyword evidence="6 11" id="KW-0472">Membrane</keyword>
<keyword evidence="10" id="KW-0129">CBS domain</keyword>
<evidence type="ECO:0000256" key="6">
    <source>
        <dbReference type="ARBA" id="ARBA00023136"/>
    </source>
</evidence>
<dbReference type="InterPro" id="IPR050368">
    <property type="entry name" value="ClC-type_chloride_channel"/>
</dbReference>
<keyword evidence="5" id="KW-0406">Ion transport</keyword>
<keyword evidence="8" id="KW-0868">Chloride</keyword>
<dbReference type="RefSeq" id="WP_197439935.1">
    <property type="nucleotide sequence ID" value="NZ_CP036316.1"/>
</dbReference>